<reference evidence="1 2" key="1">
    <citation type="submission" date="2023-02" db="EMBL/GenBank/DDBJ databases">
        <title>LHISI_Scaffold_Assembly.</title>
        <authorList>
            <person name="Stuart O.P."/>
            <person name="Cleave R."/>
            <person name="Magrath M.J.L."/>
            <person name="Mikheyev A.S."/>
        </authorList>
    </citation>
    <scope>NUCLEOTIDE SEQUENCE [LARGE SCALE GENOMIC DNA]</scope>
    <source>
        <strain evidence="1">Daus_M_001</strain>
        <tissue evidence="1">Leg muscle</tissue>
    </source>
</reference>
<dbReference type="Proteomes" id="UP001159363">
    <property type="component" value="Chromosome 5"/>
</dbReference>
<organism evidence="1 2">
    <name type="scientific">Dryococelus australis</name>
    <dbReference type="NCBI Taxonomy" id="614101"/>
    <lineage>
        <taxon>Eukaryota</taxon>
        <taxon>Metazoa</taxon>
        <taxon>Ecdysozoa</taxon>
        <taxon>Arthropoda</taxon>
        <taxon>Hexapoda</taxon>
        <taxon>Insecta</taxon>
        <taxon>Pterygota</taxon>
        <taxon>Neoptera</taxon>
        <taxon>Polyneoptera</taxon>
        <taxon>Phasmatodea</taxon>
        <taxon>Verophasmatodea</taxon>
        <taxon>Anareolatae</taxon>
        <taxon>Phasmatidae</taxon>
        <taxon>Eurycanthinae</taxon>
        <taxon>Dryococelus</taxon>
    </lineage>
</organism>
<accession>A0ABQ9HBZ2</accession>
<dbReference type="EMBL" id="JARBHB010000006">
    <property type="protein sequence ID" value="KAJ8881706.1"/>
    <property type="molecule type" value="Genomic_DNA"/>
</dbReference>
<comment type="caution">
    <text evidence="1">The sequence shown here is derived from an EMBL/GenBank/DDBJ whole genome shotgun (WGS) entry which is preliminary data.</text>
</comment>
<sequence>MVEMVNENQFTVIAELILPVINSSNLDKTMSGQNVIVPEESDLEGILLVVNNTDGDEDLETSTIQTTTSKTHSDSCIIKDVQSESEHELHREPNIAVNHSVVSKESREIELNVSGNPDEKVGEAGKRKIVVEERKENRSKKLIGKEKYDLQRLRNPMSVIIHASLNATRTLWNKTEKNVLWFVRQNNFIICNVNVSKSRVYTKNNKGCRSSTLKYHLCINNEKRRVCKTFFLSTLDISEKKKHTPANKTDDNIRKKAVDLISKLSAVPSRYCRQSKSRKYLPTDIGNL</sequence>
<keyword evidence="2" id="KW-1185">Reference proteome</keyword>
<proteinExistence type="predicted"/>
<dbReference type="PANTHER" id="PTHR10773">
    <property type="entry name" value="DNA-DIRECTED RNA POLYMERASES I, II, AND III SUBUNIT RPABC2"/>
    <property type="match status" value="1"/>
</dbReference>
<dbReference type="PANTHER" id="PTHR10773:SF19">
    <property type="match status" value="1"/>
</dbReference>
<evidence type="ECO:0000313" key="2">
    <source>
        <dbReference type="Proteomes" id="UP001159363"/>
    </source>
</evidence>
<evidence type="ECO:0000313" key="1">
    <source>
        <dbReference type="EMBL" id="KAJ8881706.1"/>
    </source>
</evidence>
<protein>
    <submittedName>
        <fullName evidence="1">Uncharacterized protein</fullName>
    </submittedName>
</protein>
<name>A0ABQ9HBZ2_9NEOP</name>
<gene>
    <name evidence="1" type="ORF">PR048_018192</name>
</gene>